<dbReference type="GO" id="GO:0003677">
    <property type="term" value="F:DNA binding"/>
    <property type="evidence" value="ECO:0007669"/>
    <property type="project" value="InterPro"/>
</dbReference>
<comment type="caution">
    <text evidence="8">The sequence shown here is derived from an EMBL/GenBank/DDBJ whole genome shotgun (WGS) entry which is preliminary data.</text>
</comment>
<dbReference type="PANTHER" id="PTHR47338">
    <property type="entry name" value="ZN(II)2CYS6 TRANSCRIPTION FACTOR (EUROFUNG)-RELATED"/>
    <property type="match status" value="1"/>
</dbReference>
<dbReference type="Pfam" id="PF04082">
    <property type="entry name" value="Fungal_trans"/>
    <property type="match status" value="1"/>
</dbReference>
<dbReference type="PANTHER" id="PTHR47338:SF29">
    <property type="entry name" value="ZN(2)-C6 FUNGAL-TYPE DOMAIN-CONTAINING PROTEIN"/>
    <property type="match status" value="1"/>
</dbReference>
<evidence type="ECO:0000259" key="7">
    <source>
        <dbReference type="SMART" id="SM00906"/>
    </source>
</evidence>
<dbReference type="GO" id="GO:0008270">
    <property type="term" value="F:zinc ion binding"/>
    <property type="evidence" value="ECO:0007669"/>
    <property type="project" value="InterPro"/>
</dbReference>
<evidence type="ECO:0000256" key="1">
    <source>
        <dbReference type="ARBA" id="ARBA00004123"/>
    </source>
</evidence>
<gene>
    <name evidence="8" type="ORF">RDB_LOCUS163613</name>
</gene>
<dbReference type="AlphaFoldDB" id="A0A8H3DHH0"/>
<sequence>MIRINPHLSYISPNCTYDLSPTASPETKEDHSEQNLLRLEARIEELEKRLRLASQSPKPSPSVSSPSASTIHSPPLHPGAPAEPFPMLTGYDPTSHRYILTDFPLMADDWPLELPPKPLMLHLVELFFTCYPNSRRIIHRPTFLLQLLEHPSSPRFPFIPLLHSICAAAAVHSPHVTVAPLPDLRKYPSEDIFQDKTRVDQGRALMFDEQHFLLCKYQCMTAAREGVNLLGVIQACVVNSWWAFSSARWYDVWAMNSLAMRMCVALGLNFADPLDKPLSDKVREKLLIGPPTSHLDVELRRNAFWLAYCLERYHLFSGPWIFDINDDDIKQTLPATLEAFEAGYDDGQERQHIFSDDLFSTHYNNQDDFAMYVKCAIMLSRAHVIELRRFPNYTTPEEVRESEEMKSLESMMSLIRLSLKKQFNPVEQLSTSAISNTFIAHMAPLWQVNPFSALDPSCESANKALASARAILRYTMVLASTSFDFGRLDRAVCMPLLAAGRALVYSLKVAPESLAPILRAEIRLIRQARPMHHARAVAVSTAPTTMDPTAFMVQMGAFQKDIDTCSDNISKAASTGDDPEDEMKELNDRFSAASFALSGKLSVDQEKECAAIVSTVLTKSIKACHDVAANHNFMKYYSKWTETDFAMHSFMQKLAGVSFSAYKQSLVGAGKTSAVYLHDMKMRHMVNDFRGMGISYE</sequence>
<dbReference type="EMBL" id="CAJMXA010003946">
    <property type="protein sequence ID" value="CAE6528290.1"/>
    <property type="molecule type" value="Genomic_DNA"/>
</dbReference>
<dbReference type="GO" id="GO:0006351">
    <property type="term" value="P:DNA-templated transcription"/>
    <property type="evidence" value="ECO:0007669"/>
    <property type="project" value="InterPro"/>
</dbReference>
<evidence type="ECO:0000256" key="2">
    <source>
        <dbReference type="ARBA" id="ARBA00022723"/>
    </source>
</evidence>
<evidence type="ECO:0000313" key="8">
    <source>
        <dbReference type="EMBL" id="CAE6528290.1"/>
    </source>
</evidence>
<protein>
    <recommendedName>
        <fullName evidence="7">Xylanolytic transcriptional activator regulatory domain-containing protein</fullName>
    </recommendedName>
</protein>
<proteinExistence type="predicted"/>
<accession>A0A8H3DHH0</accession>
<feature type="compositionally biased region" description="Low complexity" evidence="6">
    <location>
        <begin position="52"/>
        <end position="74"/>
    </location>
</feature>
<evidence type="ECO:0000256" key="3">
    <source>
        <dbReference type="ARBA" id="ARBA00023015"/>
    </source>
</evidence>
<keyword evidence="5" id="KW-0539">Nucleus</keyword>
<evidence type="ECO:0000256" key="5">
    <source>
        <dbReference type="ARBA" id="ARBA00023242"/>
    </source>
</evidence>
<dbReference type="GO" id="GO:0000981">
    <property type="term" value="F:DNA-binding transcription factor activity, RNA polymerase II-specific"/>
    <property type="evidence" value="ECO:0007669"/>
    <property type="project" value="InterPro"/>
</dbReference>
<name>A0A8H3DHH0_9AGAM</name>
<comment type="subcellular location">
    <subcellularLocation>
        <location evidence="1">Nucleus</location>
    </subcellularLocation>
</comment>
<feature type="region of interest" description="Disordered" evidence="6">
    <location>
        <begin position="51"/>
        <end position="87"/>
    </location>
</feature>
<feature type="compositionally biased region" description="Polar residues" evidence="6">
    <location>
        <begin position="15"/>
        <end position="25"/>
    </location>
</feature>
<dbReference type="CDD" id="cd12148">
    <property type="entry name" value="fungal_TF_MHR"/>
    <property type="match status" value="1"/>
</dbReference>
<reference evidence="8" key="1">
    <citation type="submission" date="2021-01" db="EMBL/GenBank/DDBJ databases">
        <authorList>
            <person name="Kaushik A."/>
        </authorList>
    </citation>
    <scope>NUCLEOTIDE SEQUENCE</scope>
    <source>
        <strain evidence="8">AG6-10EEA</strain>
    </source>
</reference>
<feature type="region of interest" description="Disordered" evidence="6">
    <location>
        <begin position="15"/>
        <end position="34"/>
    </location>
</feature>
<keyword evidence="4" id="KW-0804">Transcription</keyword>
<dbReference type="InterPro" id="IPR050815">
    <property type="entry name" value="TF_fung"/>
</dbReference>
<keyword evidence="2" id="KW-0479">Metal-binding</keyword>
<organism evidence="8 9">
    <name type="scientific">Rhizoctonia solani</name>
    <dbReference type="NCBI Taxonomy" id="456999"/>
    <lineage>
        <taxon>Eukaryota</taxon>
        <taxon>Fungi</taxon>
        <taxon>Dikarya</taxon>
        <taxon>Basidiomycota</taxon>
        <taxon>Agaricomycotina</taxon>
        <taxon>Agaricomycetes</taxon>
        <taxon>Cantharellales</taxon>
        <taxon>Ceratobasidiaceae</taxon>
        <taxon>Rhizoctonia</taxon>
    </lineage>
</organism>
<dbReference type="SMART" id="SM00906">
    <property type="entry name" value="Fungal_trans"/>
    <property type="match status" value="1"/>
</dbReference>
<dbReference type="InterPro" id="IPR007219">
    <property type="entry name" value="XnlR_reg_dom"/>
</dbReference>
<dbReference type="GO" id="GO:0005634">
    <property type="term" value="C:nucleus"/>
    <property type="evidence" value="ECO:0007669"/>
    <property type="project" value="UniProtKB-SubCell"/>
</dbReference>
<evidence type="ECO:0000313" key="9">
    <source>
        <dbReference type="Proteomes" id="UP000663853"/>
    </source>
</evidence>
<dbReference type="Proteomes" id="UP000663853">
    <property type="component" value="Unassembled WGS sequence"/>
</dbReference>
<feature type="domain" description="Xylanolytic transcriptional activator regulatory" evidence="7">
    <location>
        <begin position="252"/>
        <end position="340"/>
    </location>
</feature>
<feature type="compositionally biased region" description="Pro residues" evidence="6">
    <location>
        <begin position="75"/>
        <end position="84"/>
    </location>
</feature>
<evidence type="ECO:0000256" key="4">
    <source>
        <dbReference type="ARBA" id="ARBA00023163"/>
    </source>
</evidence>
<keyword evidence="3" id="KW-0805">Transcription regulation</keyword>
<evidence type="ECO:0000256" key="6">
    <source>
        <dbReference type="SAM" id="MobiDB-lite"/>
    </source>
</evidence>